<dbReference type="Pfam" id="PF00990">
    <property type="entry name" value="GGDEF"/>
    <property type="match status" value="1"/>
</dbReference>
<dbReference type="InterPro" id="IPR050469">
    <property type="entry name" value="Diguanylate_Cyclase"/>
</dbReference>
<evidence type="ECO:0000259" key="4">
    <source>
        <dbReference type="PROSITE" id="PS50887"/>
    </source>
</evidence>
<gene>
    <name evidence="5" type="ORF">ACFO3A_03730</name>
</gene>
<evidence type="ECO:0000313" key="6">
    <source>
        <dbReference type="Proteomes" id="UP001595967"/>
    </source>
</evidence>
<dbReference type="CDD" id="cd12914">
    <property type="entry name" value="PDC1_DGC_like"/>
    <property type="match status" value="1"/>
</dbReference>
<dbReference type="Gene3D" id="3.30.450.20">
    <property type="entry name" value="PAS domain"/>
    <property type="match status" value="2"/>
</dbReference>
<proteinExistence type="predicted"/>
<keyword evidence="5" id="KW-0808">Transferase</keyword>
<organism evidence="5 6">
    <name type="scientific">Comamonas nitrativorans</name>
    <dbReference type="NCBI Taxonomy" id="108437"/>
    <lineage>
        <taxon>Bacteria</taxon>
        <taxon>Pseudomonadati</taxon>
        <taxon>Pseudomonadota</taxon>
        <taxon>Betaproteobacteria</taxon>
        <taxon>Burkholderiales</taxon>
        <taxon>Comamonadaceae</taxon>
        <taxon>Comamonas</taxon>
    </lineage>
</organism>
<dbReference type="GO" id="GO:0052621">
    <property type="term" value="F:diguanylate cyclase activity"/>
    <property type="evidence" value="ECO:0007669"/>
    <property type="project" value="UniProtKB-EC"/>
</dbReference>
<dbReference type="PROSITE" id="PS50887">
    <property type="entry name" value="GGDEF"/>
    <property type="match status" value="1"/>
</dbReference>
<sequence length="620" mass="67641">MPSPPAFCSLRLLPGKTVAGLVALLFLAFSYWAVLLNSHEQQRQSLQKQTQLRVTQVAHVLANQVSMLFSSIDYATANFALAHAATELPAEERILASFARPPFDQAIAQVAIADAQGKIVYSSLAPHGQPQTTVLITDREHFLVHAEGRISGLYVGAPVLGRVSQQWTVQVSRALQRNGQFGGVLVISIPCDYLTSFFHDVFNQPNDVISLRRADGRFLARSLHPEQVLDRTGILDVATVLNASPSHGSAVAVSPVDQVQRLYAWEMVPQFGLRITAGVDQGAVLAPLEKSIHENLVFSAIGTLLGILGAALLAHFSVQRQRMIARLHLAQEQLAALVKRFPGGVVLEHPLEPEKITINPALTQLLHLPPGQKITRSMLLARIPEELQTVLLPTQPDVEAPQGEAVALSDGRVLEVVQFLLQTDQQALGRLSLVQDVTARHQRQTALEQLALTDALTGLPNRRAFMLALESECAAIRTQEAPEAALIFLDIDHFKRINDTYGHGVGDEVLNHLGQLLRQGLRTSDVPGRVGGEEFAILLPRTSLAQTQALAERLRQSLEQNPAPTSAGALEFRASFGICPLAGDEVDAALCLQRADMALYHAKNTGRNRVCTWHPNLQPR</sequence>
<keyword evidence="3" id="KW-1133">Transmembrane helix</keyword>
<feature type="transmembrane region" description="Helical" evidence="3">
    <location>
        <begin position="296"/>
        <end position="318"/>
    </location>
</feature>
<dbReference type="Proteomes" id="UP001595967">
    <property type="component" value="Unassembled WGS sequence"/>
</dbReference>
<dbReference type="EC" id="2.7.7.65" evidence="1"/>
<feature type="domain" description="GGDEF" evidence="4">
    <location>
        <begin position="482"/>
        <end position="615"/>
    </location>
</feature>
<comment type="caution">
    <text evidence="5">The sequence shown here is derived from an EMBL/GenBank/DDBJ whole genome shotgun (WGS) entry which is preliminary data.</text>
</comment>
<keyword evidence="5" id="KW-0548">Nucleotidyltransferase</keyword>
<feature type="transmembrane region" description="Helical" evidence="3">
    <location>
        <begin position="12"/>
        <end position="34"/>
    </location>
</feature>
<dbReference type="SUPFAM" id="SSF55073">
    <property type="entry name" value="Nucleotide cyclase"/>
    <property type="match status" value="1"/>
</dbReference>
<dbReference type="CDD" id="cd01949">
    <property type="entry name" value="GGDEF"/>
    <property type="match status" value="1"/>
</dbReference>
<dbReference type="PANTHER" id="PTHR45138:SF9">
    <property type="entry name" value="DIGUANYLATE CYCLASE DGCM-RELATED"/>
    <property type="match status" value="1"/>
</dbReference>
<dbReference type="InterPro" id="IPR000160">
    <property type="entry name" value="GGDEF_dom"/>
</dbReference>
<dbReference type="InterPro" id="IPR029787">
    <property type="entry name" value="Nucleotide_cyclase"/>
</dbReference>
<keyword evidence="3" id="KW-0812">Transmembrane</keyword>
<comment type="catalytic activity">
    <reaction evidence="2">
        <text>2 GTP = 3',3'-c-di-GMP + 2 diphosphate</text>
        <dbReference type="Rhea" id="RHEA:24898"/>
        <dbReference type="ChEBI" id="CHEBI:33019"/>
        <dbReference type="ChEBI" id="CHEBI:37565"/>
        <dbReference type="ChEBI" id="CHEBI:58805"/>
        <dbReference type="EC" id="2.7.7.65"/>
    </reaction>
</comment>
<evidence type="ECO:0000256" key="2">
    <source>
        <dbReference type="ARBA" id="ARBA00034247"/>
    </source>
</evidence>
<evidence type="ECO:0000256" key="1">
    <source>
        <dbReference type="ARBA" id="ARBA00012528"/>
    </source>
</evidence>
<dbReference type="EMBL" id="JBHSEW010000002">
    <property type="protein sequence ID" value="MFC4621317.1"/>
    <property type="molecule type" value="Genomic_DNA"/>
</dbReference>
<keyword evidence="3" id="KW-0472">Membrane</keyword>
<dbReference type="RefSeq" id="WP_377724085.1">
    <property type="nucleotide sequence ID" value="NZ_JBHSEW010000002.1"/>
</dbReference>
<name>A0ABV9GTE1_9BURK</name>
<reference evidence="6" key="1">
    <citation type="journal article" date="2019" name="Int. J. Syst. Evol. Microbiol.">
        <title>The Global Catalogue of Microorganisms (GCM) 10K type strain sequencing project: providing services to taxonomists for standard genome sequencing and annotation.</title>
        <authorList>
            <consortium name="The Broad Institute Genomics Platform"/>
            <consortium name="The Broad Institute Genome Sequencing Center for Infectious Disease"/>
            <person name="Wu L."/>
            <person name="Ma J."/>
        </authorList>
    </citation>
    <scope>NUCLEOTIDE SEQUENCE [LARGE SCALE GENOMIC DNA]</scope>
    <source>
        <strain evidence="6">JCM 11650</strain>
    </source>
</reference>
<keyword evidence="6" id="KW-1185">Reference proteome</keyword>
<evidence type="ECO:0000313" key="5">
    <source>
        <dbReference type="EMBL" id="MFC4621317.1"/>
    </source>
</evidence>
<evidence type="ECO:0000256" key="3">
    <source>
        <dbReference type="SAM" id="Phobius"/>
    </source>
</evidence>
<dbReference type="CDD" id="cd12915">
    <property type="entry name" value="PDC2_DGC_like"/>
    <property type="match status" value="1"/>
</dbReference>
<dbReference type="PANTHER" id="PTHR45138">
    <property type="entry name" value="REGULATORY COMPONENTS OF SENSORY TRANSDUCTION SYSTEM"/>
    <property type="match status" value="1"/>
</dbReference>
<dbReference type="Gene3D" id="3.30.70.270">
    <property type="match status" value="1"/>
</dbReference>
<dbReference type="NCBIfam" id="TIGR00254">
    <property type="entry name" value="GGDEF"/>
    <property type="match status" value="1"/>
</dbReference>
<protein>
    <recommendedName>
        <fullName evidence="1">diguanylate cyclase</fullName>
        <ecNumber evidence="1">2.7.7.65</ecNumber>
    </recommendedName>
</protein>
<dbReference type="InterPro" id="IPR043128">
    <property type="entry name" value="Rev_trsase/Diguanyl_cyclase"/>
</dbReference>
<accession>A0ABV9GTE1</accession>
<dbReference type="SMART" id="SM00267">
    <property type="entry name" value="GGDEF"/>
    <property type="match status" value="1"/>
</dbReference>